<organism evidence="8 9">
    <name type="scientific">Kaistia defluvii</name>
    <dbReference type="NCBI Taxonomy" id="410841"/>
    <lineage>
        <taxon>Bacteria</taxon>
        <taxon>Pseudomonadati</taxon>
        <taxon>Pseudomonadota</taxon>
        <taxon>Alphaproteobacteria</taxon>
        <taxon>Hyphomicrobiales</taxon>
        <taxon>Kaistiaceae</taxon>
        <taxon>Kaistia</taxon>
    </lineage>
</organism>
<dbReference type="InterPro" id="IPR013325">
    <property type="entry name" value="RNA_pol_sigma_r2"/>
</dbReference>
<evidence type="ECO:0000256" key="5">
    <source>
        <dbReference type="SAM" id="MobiDB-lite"/>
    </source>
</evidence>
<keyword evidence="2" id="KW-0805">Transcription regulation</keyword>
<protein>
    <submittedName>
        <fullName evidence="8">RNA polymerase sigma-70 factor (ECF subfamily)</fullName>
    </submittedName>
</protein>
<keyword evidence="3" id="KW-0731">Sigma factor</keyword>
<evidence type="ECO:0000259" key="7">
    <source>
        <dbReference type="Pfam" id="PF08281"/>
    </source>
</evidence>
<proteinExistence type="inferred from homology"/>
<dbReference type="CDD" id="cd06171">
    <property type="entry name" value="Sigma70_r4"/>
    <property type="match status" value="1"/>
</dbReference>
<accession>A0ABV2QW06</accession>
<evidence type="ECO:0000313" key="9">
    <source>
        <dbReference type="Proteomes" id="UP001549321"/>
    </source>
</evidence>
<dbReference type="Proteomes" id="UP001549321">
    <property type="component" value="Unassembled WGS sequence"/>
</dbReference>
<dbReference type="EMBL" id="JBEPSM010000001">
    <property type="protein sequence ID" value="MET4633068.1"/>
    <property type="molecule type" value="Genomic_DNA"/>
</dbReference>
<feature type="domain" description="RNA polymerase sigma-70 region 2" evidence="6">
    <location>
        <begin position="15"/>
        <end position="78"/>
    </location>
</feature>
<dbReference type="SUPFAM" id="SSF88946">
    <property type="entry name" value="Sigma2 domain of RNA polymerase sigma factors"/>
    <property type="match status" value="1"/>
</dbReference>
<dbReference type="Gene3D" id="1.10.1740.10">
    <property type="match status" value="1"/>
</dbReference>
<dbReference type="InterPro" id="IPR007627">
    <property type="entry name" value="RNA_pol_sigma70_r2"/>
</dbReference>
<evidence type="ECO:0000256" key="2">
    <source>
        <dbReference type="ARBA" id="ARBA00023015"/>
    </source>
</evidence>
<dbReference type="SUPFAM" id="SSF88659">
    <property type="entry name" value="Sigma3 and sigma4 domains of RNA polymerase sigma factors"/>
    <property type="match status" value="1"/>
</dbReference>
<comment type="caution">
    <text evidence="8">The sequence shown here is derived from an EMBL/GenBank/DDBJ whole genome shotgun (WGS) entry which is preliminary data.</text>
</comment>
<evidence type="ECO:0000259" key="6">
    <source>
        <dbReference type="Pfam" id="PF04542"/>
    </source>
</evidence>
<keyword evidence="4" id="KW-0804">Transcription</keyword>
<dbReference type="NCBIfam" id="TIGR02937">
    <property type="entry name" value="sigma70-ECF"/>
    <property type="match status" value="1"/>
</dbReference>
<dbReference type="InterPro" id="IPR036388">
    <property type="entry name" value="WH-like_DNA-bd_sf"/>
</dbReference>
<dbReference type="Pfam" id="PF04542">
    <property type="entry name" value="Sigma70_r2"/>
    <property type="match status" value="1"/>
</dbReference>
<feature type="region of interest" description="Disordered" evidence="5">
    <location>
        <begin position="161"/>
        <end position="180"/>
    </location>
</feature>
<evidence type="ECO:0000313" key="8">
    <source>
        <dbReference type="EMBL" id="MET4633068.1"/>
    </source>
</evidence>
<dbReference type="Gene3D" id="1.10.10.10">
    <property type="entry name" value="Winged helix-like DNA-binding domain superfamily/Winged helix DNA-binding domain"/>
    <property type="match status" value="1"/>
</dbReference>
<feature type="domain" description="RNA polymerase sigma factor 70 region 4 type 2" evidence="7">
    <location>
        <begin position="108"/>
        <end position="159"/>
    </location>
</feature>
<dbReference type="PANTHER" id="PTHR43133">
    <property type="entry name" value="RNA POLYMERASE ECF-TYPE SIGMA FACTO"/>
    <property type="match status" value="1"/>
</dbReference>
<dbReference type="InterPro" id="IPR013249">
    <property type="entry name" value="RNA_pol_sigma70_r4_t2"/>
</dbReference>
<keyword evidence="9" id="KW-1185">Reference proteome</keyword>
<name>A0ABV2QW06_9HYPH</name>
<gene>
    <name evidence="8" type="ORF">ABIE08_000981</name>
</gene>
<reference evidence="8 9" key="1">
    <citation type="submission" date="2024-06" db="EMBL/GenBank/DDBJ databases">
        <title>Sorghum-associated microbial communities from plants grown in Nebraska, USA.</title>
        <authorList>
            <person name="Schachtman D."/>
        </authorList>
    </citation>
    <scope>NUCLEOTIDE SEQUENCE [LARGE SCALE GENOMIC DNA]</scope>
    <source>
        <strain evidence="8 9">3207</strain>
    </source>
</reference>
<dbReference type="RefSeq" id="WP_354549173.1">
    <property type="nucleotide sequence ID" value="NZ_JBEPSM010000001.1"/>
</dbReference>
<sequence>MSRTDHEEVRTGLSQHLAALWRYGLVLSRNRDTAEDLVQATCVRALERSQQFLPGTRLDRWLFAIERSIWINELRARRVRQGSGVVDAEIALVVDGGREIETNILASQVLREIGRLAEAQRETVLLVYAEGYSYREAAEFLGVPIGTIMSRLATVREKLGGMADAPQQREASERGGDGGP</sequence>
<evidence type="ECO:0000256" key="1">
    <source>
        <dbReference type="ARBA" id="ARBA00010641"/>
    </source>
</evidence>
<dbReference type="InterPro" id="IPR013324">
    <property type="entry name" value="RNA_pol_sigma_r3/r4-like"/>
</dbReference>
<evidence type="ECO:0000256" key="3">
    <source>
        <dbReference type="ARBA" id="ARBA00023082"/>
    </source>
</evidence>
<dbReference type="Pfam" id="PF08281">
    <property type="entry name" value="Sigma70_r4_2"/>
    <property type="match status" value="1"/>
</dbReference>
<comment type="similarity">
    <text evidence="1">Belongs to the sigma-70 factor family. ECF subfamily.</text>
</comment>
<dbReference type="InterPro" id="IPR014284">
    <property type="entry name" value="RNA_pol_sigma-70_dom"/>
</dbReference>
<evidence type="ECO:0000256" key="4">
    <source>
        <dbReference type="ARBA" id="ARBA00023163"/>
    </source>
</evidence>
<feature type="compositionally biased region" description="Basic and acidic residues" evidence="5">
    <location>
        <begin position="170"/>
        <end position="180"/>
    </location>
</feature>
<dbReference type="InterPro" id="IPR039425">
    <property type="entry name" value="RNA_pol_sigma-70-like"/>
</dbReference>
<dbReference type="PANTHER" id="PTHR43133:SF25">
    <property type="entry name" value="RNA POLYMERASE SIGMA FACTOR RFAY-RELATED"/>
    <property type="match status" value="1"/>
</dbReference>